<evidence type="ECO:0000256" key="5">
    <source>
        <dbReference type="ARBA" id="ARBA00022490"/>
    </source>
</evidence>
<evidence type="ECO:0000256" key="6">
    <source>
        <dbReference type="ARBA" id="ARBA00022603"/>
    </source>
</evidence>
<evidence type="ECO:0000256" key="8">
    <source>
        <dbReference type="ARBA" id="ARBA00022691"/>
    </source>
</evidence>
<dbReference type="Pfam" id="PF01135">
    <property type="entry name" value="PCMT"/>
    <property type="match status" value="1"/>
</dbReference>
<dbReference type="PANTHER" id="PTHR11579">
    <property type="entry name" value="PROTEIN-L-ISOASPARTATE O-METHYLTRANSFERASE"/>
    <property type="match status" value="1"/>
</dbReference>
<comment type="subcellular location">
    <subcellularLocation>
        <location evidence="1">Cytoplasm</location>
    </subcellularLocation>
</comment>
<dbReference type="Gene3D" id="3.40.50.150">
    <property type="entry name" value="Vaccinia Virus protein VP39"/>
    <property type="match status" value="1"/>
</dbReference>
<evidence type="ECO:0000256" key="11">
    <source>
        <dbReference type="ARBA" id="ARBA00031350"/>
    </source>
</evidence>
<gene>
    <name evidence="13" type="ORF">FRZ03_04455</name>
</gene>
<dbReference type="GO" id="GO:0004719">
    <property type="term" value="F:protein-L-isoaspartate (D-aspartate) O-methyltransferase activity"/>
    <property type="evidence" value="ECO:0007669"/>
    <property type="project" value="UniProtKB-EC"/>
</dbReference>
<keyword evidence="8" id="KW-0949">S-adenosyl-L-methionine</keyword>
<evidence type="ECO:0000256" key="10">
    <source>
        <dbReference type="ARBA" id="ARBA00031323"/>
    </source>
</evidence>
<evidence type="ECO:0000256" key="12">
    <source>
        <dbReference type="SAM" id="MobiDB-lite"/>
    </source>
</evidence>
<dbReference type="PANTHER" id="PTHR11579:SF0">
    <property type="entry name" value="PROTEIN-L-ISOASPARTATE(D-ASPARTATE) O-METHYLTRANSFERASE"/>
    <property type="match status" value="1"/>
</dbReference>
<dbReference type="GO" id="GO:0005737">
    <property type="term" value="C:cytoplasm"/>
    <property type="evidence" value="ECO:0007669"/>
    <property type="project" value="UniProtKB-SubCell"/>
</dbReference>
<dbReference type="AlphaFoldDB" id="A0A5C6K1Q7"/>
<organism evidence="13 14">
    <name type="scientific">Streptomyces misionensis</name>
    <dbReference type="NCBI Taxonomy" id="67331"/>
    <lineage>
        <taxon>Bacteria</taxon>
        <taxon>Bacillati</taxon>
        <taxon>Actinomycetota</taxon>
        <taxon>Actinomycetes</taxon>
        <taxon>Kitasatosporales</taxon>
        <taxon>Streptomycetaceae</taxon>
        <taxon>Streptomyces</taxon>
    </lineage>
</organism>
<evidence type="ECO:0000313" key="13">
    <source>
        <dbReference type="EMBL" id="TWV56351.1"/>
    </source>
</evidence>
<accession>A0A5C6K1Q7</accession>
<proteinExistence type="inferred from homology"/>
<evidence type="ECO:0000256" key="4">
    <source>
        <dbReference type="ARBA" id="ARBA00013346"/>
    </source>
</evidence>
<keyword evidence="14" id="KW-1185">Reference proteome</keyword>
<comment type="similarity">
    <text evidence="2">Belongs to the methyltransferase superfamily. L-isoaspartyl/D-aspartyl protein methyltransferase family.</text>
</comment>
<name>A0A5C6K1Q7_9ACTN</name>
<evidence type="ECO:0000256" key="2">
    <source>
        <dbReference type="ARBA" id="ARBA00005369"/>
    </source>
</evidence>
<keyword evidence="5" id="KW-0963">Cytoplasm</keyword>
<sequence>MVEHLVADGELTDPRLRAALLRVPREVLLPHAYVRVSGPGADPIDWRLLDGSHPDDRAEWLDLVHSGDSVLLQRNGEPLSGLGRGPVTGGHMTSMSTCTPATVEALQRLGLEPGQRFLDLGTGPGITLALAAAVTGPGHATGVEADPHMSAFARRNLGRLDLGAEVVEGDALDGHATGAPYDRIHSGIGVSCLPPAWPAQLAPGGRLLTTLTTRTPSWPGQLSVTRTPKGGLRALLQGRPRGCRPLLGYRWLTAVDHRDRVRADPGRPRPTRLAPPADDAHGFWVAAAYLAPGLVRDFQAGAMTIVAPREDSWAVAGPGAGTVRVHGPRDVWAELEDLHDRWDRAGRPDTYHVEMPDGDGPQHVTSGTGRKALAWTLPPHAAVPRRSSSPARRGSPDSLQEGTP</sequence>
<dbReference type="InterPro" id="IPR000682">
    <property type="entry name" value="PCMT"/>
</dbReference>
<dbReference type="InterPro" id="IPR029063">
    <property type="entry name" value="SAM-dependent_MTases_sf"/>
</dbReference>
<dbReference type="SUPFAM" id="SSF53335">
    <property type="entry name" value="S-adenosyl-L-methionine-dependent methyltransferases"/>
    <property type="match status" value="1"/>
</dbReference>
<dbReference type="RefSeq" id="WP_146463814.1">
    <property type="nucleotide sequence ID" value="NZ_VOGW01000028.1"/>
</dbReference>
<evidence type="ECO:0000313" key="14">
    <source>
        <dbReference type="Proteomes" id="UP000320481"/>
    </source>
</evidence>
<reference evidence="13" key="1">
    <citation type="journal article" date="2019" name="Microbiol. Resour. Announc.">
        <title>Draft Genomic Sequences of Streptomyces misionensis and Streptomyces albidoflavus, bacteria applied for phytopathogen biocontrol.</title>
        <authorList>
            <person name="Pylro V."/>
            <person name="Dias A."/>
            <person name="Andreote F."/>
            <person name="Varani A."/>
            <person name="Andreote C."/>
            <person name="Bernardo E."/>
            <person name="Martins T."/>
        </authorList>
    </citation>
    <scope>NUCLEOTIDE SEQUENCE [LARGE SCALE GENOMIC DNA]</scope>
    <source>
        <strain evidence="13">66</strain>
    </source>
</reference>
<keyword evidence="6 13" id="KW-0489">Methyltransferase</keyword>
<protein>
    <recommendedName>
        <fullName evidence="4">Protein-L-isoaspartate O-methyltransferase</fullName>
        <ecNumber evidence="3">2.1.1.77</ecNumber>
    </recommendedName>
    <alternativeName>
        <fullName evidence="11">L-isoaspartyl protein carboxyl methyltransferase</fullName>
    </alternativeName>
    <alternativeName>
        <fullName evidence="9">Protein L-isoaspartyl methyltransferase</fullName>
    </alternativeName>
    <alternativeName>
        <fullName evidence="10">Protein-beta-aspartate methyltransferase</fullName>
    </alternativeName>
</protein>
<evidence type="ECO:0000256" key="7">
    <source>
        <dbReference type="ARBA" id="ARBA00022679"/>
    </source>
</evidence>
<evidence type="ECO:0000256" key="1">
    <source>
        <dbReference type="ARBA" id="ARBA00004496"/>
    </source>
</evidence>
<keyword evidence="7 13" id="KW-0808">Transferase</keyword>
<comment type="caution">
    <text evidence="13">The sequence shown here is derived from an EMBL/GenBank/DDBJ whole genome shotgun (WGS) entry which is preliminary data.</text>
</comment>
<dbReference type="Proteomes" id="UP000320481">
    <property type="component" value="Unassembled WGS sequence"/>
</dbReference>
<dbReference type="GO" id="GO:0032259">
    <property type="term" value="P:methylation"/>
    <property type="evidence" value="ECO:0007669"/>
    <property type="project" value="UniProtKB-KW"/>
</dbReference>
<feature type="compositionally biased region" description="Low complexity" evidence="12">
    <location>
        <begin position="378"/>
        <end position="398"/>
    </location>
</feature>
<evidence type="ECO:0000256" key="3">
    <source>
        <dbReference type="ARBA" id="ARBA00011890"/>
    </source>
</evidence>
<dbReference type="CDD" id="cd02440">
    <property type="entry name" value="AdoMet_MTases"/>
    <property type="match status" value="1"/>
</dbReference>
<feature type="region of interest" description="Disordered" evidence="12">
    <location>
        <begin position="349"/>
        <end position="404"/>
    </location>
</feature>
<dbReference type="EMBL" id="VOGW01000028">
    <property type="protein sequence ID" value="TWV56351.1"/>
    <property type="molecule type" value="Genomic_DNA"/>
</dbReference>
<dbReference type="EC" id="2.1.1.77" evidence="3"/>
<evidence type="ECO:0000256" key="9">
    <source>
        <dbReference type="ARBA" id="ARBA00030757"/>
    </source>
</evidence>